<gene>
    <name evidence="1" type="ORF">CSSPJE1EN1_LOCUS28719</name>
</gene>
<dbReference type="PANTHER" id="PTHR35128:SF1">
    <property type="entry name" value="SECRETION-REGULATING GUANINE NUCLEOTIDE EXCHANGE FACTOR"/>
    <property type="match status" value="1"/>
</dbReference>
<dbReference type="PANTHER" id="PTHR35128">
    <property type="entry name" value="SECRETION-REGULATING GUANINE NUCLEOTIDE EXCHANGE FACTOR"/>
    <property type="match status" value="1"/>
</dbReference>
<dbReference type="EMBL" id="CAXAQS010000823">
    <property type="protein sequence ID" value="CAK9253341.1"/>
    <property type="molecule type" value="Genomic_DNA"/>
</dbReference>
<comment type="caution">
    <text evidence="1">The sequence shown here is derived from an EMBL/GenBank/DDBJ whole genome shotgun (WGS) entry which is preliminary data.</text>
</comment>
<evidence type="ECO:0008006" key="3">
    <source>
        <dbReference type="Google" id="ProtNLM"/>
    </source>
</evidence>
<reference evidence="1" key="1">
    <citation type="submission" date="2024-02" db="EMBL/GenBank/DDBJ databases">
        <authorList>
            <consortium name="ELIXIR-Norway"/>
            <consortium name="Elixir Norway"/>
        </authorList>
    </citation>
    <scope>NUCLEOTIDE SEQUENCE</scope>
</reference>
<dbReference type="Proteomes" id="UP001497444">
    <property type="component" value="Unassembled WGS sequence"/>
</dbReference>
<name>A0ABP0VFW5_9BRYO</name>
<keyword evidence="2" id="KW-1185">Reference proteome</keyword>
<feature type="non-terminal residue" evidence="1">
    <location>
        <position position="191"/>
    </location>
</feature>
<organism evidence="1 2">
    <name type="scientific">Sphagnum jensenii</name>
    <dbReference type="NCBI Taxonomy" id="128206"/>
    <lineage>
        <taxon>Eukaryota</taxon>
        <taxon>Viridiplantae</taxon>
        <taxon>Streptophyta</taxon>
        <taxon>Embryophyta</taxon>
        <taxon>Bryophyta</taxon>
        <taxon>Sphagnophytina</taxon>
        <taxon>Sphagnopsida</taxon>
        <taxon>Sphagnales</taxon>
        <taxon>Sphagnaceae</taxon>
        <taxon>Sphagnum</taxon>
    </lineage>
</organism>
<evidence type="ECO:0000313" key="2">
    <source>
        <dbReference type="Proteomes" id="UP001497444"/>
    </source>
</evidence>
<accession>A0ABP0VFW5</accession>
<protein>
    <recommendedName>
        <fullName evidence="3">Alpha/beta hydrolase fold-3 domain-containing protein</fullName>
    </recommendedName>
</protein>
<evidence type="ECO:0000313" key="1">
    <source>
        <dbReference type="EMBL" id="CAK9253341.1"/>
    </source>
</evidence>
<proteinExistence type="predicted"/>
<sequence>MIPLAVSSSDRTSKCWSEDDSPLKYIDLFNRFVETKVSSKYSVVQKLPLYVFGASSGGAFVSLLGTSSEVQRLTQAELAGVIVQISPFAGLIYREPKYSPMSVVPIVFIHMYKDSRIARTIVHTVAAMKKHTMPARVYVVHEKPLHENYFMEKRVLTAEQSAIFVQALNAAGYLSDSNYLIEDPRETDWRQ</sequence>